<sequence>MDVLELKFLLELLGFPDYQGSIQKLKPNPKTTAAELNRLCRSLSDRLLVAYSSEITQLKITAAGKALLSLDTSNLPISAEDLTVLQAAAAGAISAAETGIPRANRQRLLQSLADRGLIEPVQTQIKEVWLTPRGEEYLRDEYLPSGNNPLLSLDLLANYLRFLRKSWRHQGRDESTTEAALVLEPSYSGAYGMSWEEKSTVLSTSQLRDEDILQIIRDLDRQLGTDNYLPIFYLRQRLQPFLSRDELNLALYRLQRQDKIELSSLQEAIAYTPEQIEAGIPQDIGGPLFFIIVT</sequence>
<name>A0A7C3VMK1_9CYAN</name>
<protein>
    <submittedName>
        <fullName evidence="1">Uncharacterized protein</fullName>
    </submittedName>
</protein>
<dbReference type="AlphaFoldDB" id="A0A7C3VMK1"/>
<comment type="caution">
    <text evidence="1">The sequence shown here is derived from an EMBL/GenBank/DDBJ whole genome shotgun (WGS) entry which is preliminary data.</text>
</comment>
<gene>
    <name evidence="1" type="ORF">ENR15_00240</name>
</gene>
<evidence type="ECO:0000313" key="1">
    <source>
        <dbReference type="EMBL" id="HGF99130.1"/>
    </source>
</evidence>
<dbReference type="EMBL" id="DSPX01000002">
    <property type="protein sequence ID" value="HGF99130.1"/>
    <property type="molecule type" value="Genomic_DNA"/>
</dbReference>
<organism evidence="1">
    <name type="scientific">Planktothricoides sp. SpSt-374</name>
    <dbReference type="NCBI Taxonomy" id="2282167"/>
    <lineage>
        <taxon>Bacteria</taxon>
        <taxon>Bacillati</taxon>
        <taxon>Cyanobacteriota</taxon>
        <taxon>Cyanophyceae</taxon>
        <taxon>Oscillatoriophycideae</taxon>
        <taxon>Oscillatoriales</taxon>
        <taxon>Oscillatoriaceae</taxon>
        <taxon>Planktothricoides</taxon>
    </lineage>
</organism>
<proteinExistence type="predicted"/>
<reference evidence="1" key="1">
    <citation type="journal article" date="2020" name="mSystems">
        <title>Genome- and Community-Level Interaction Insights into Carbon Utilization and Element Cycling Functions of Hydrothermarchaeota in Hydrothermal Sediment.</title>
        <authorList>
            <person name="Zhou Z."/>
            <person name="Liu Y."/>
            <person name="Xu W."/>
            <person name="Pan J."/>
            <person name="Luo Z.H."/>
            <person name="Li M."/>
        </authorList>
    </citation>
    <scope>NUCLEOTIDE SEQUENCE [LARGE SCALE GENOMIC DNA]</scope>
    <source>
        <strain evidence="1">SpSt-374</strain>
    </source>
</reference>
<accession>A0A7C3VMK1</accession>